<dbReference type="GO" id="GO:0008270">
    <property type="term" value="F:zinc ion binding"/>
    <property type="evidence" value="ECO:0007669"/>
    <property type="project" value="UniProtKB-KW"/>
</dbReference>
<organism evidence="3 4">
    <name type="scientific">Pinctada imbricata</name>
    <name type="common">Atlantic pearl-oyster</name>
    <name type="synonym">Pinctada martensii</name>
    <dbReference type="NCBI Taxonomy" id="66713"/>
    <lineage>
        <taxon>Eukaryota</taxon>
        <taxon>Metazoa</taxon>
        <taxon>Spiralia</taxon>
        <taxon>Lophotrochozoa</taxon>
        <taxon>Mollusca</taxon>
        <taxon>Bivalvia</taxon>
        <taxon>Autobranchia</taxon>
        <taxon>Pteriomorphia</taxon>
        <taxon>Pterioida</taxon>
        <taxon>Pterioidea</taxon>
        <taxon>Pteriidae</taxon>
        <taxon>Pinctada</taxon>
    </lineage>
</organism>
<dbReference type="Gene3D" id="2.120.10.30">
    <property type="entry name" value="TolB, C-terminal domain"/>
    <property type="match status" value="1"/>
</dbReference>
<gene>
    <name evidence="3" type="ORF">FSP39_010572</name>
</gene>
<dbReference type="InterPro" id="IPR000315">
    <property type="entry name" value="Znf_B-box"/>
</dbReference>
<evidence type="ECO:0000256" key="1">
    <source>
        <dbReference type="PROSITE-ProRule" id="PRU00024"/>
    </source>
</evidence>
<comment type="caution">
    <text evidence="3">The sequence shown here is derived from an EMBL/GenBank/DDBJ whole genome shotgun (WGS) entry which is preliminary data.</text>
</comment>
<keyword evidence="4" id="KW-1185">Reference proteome</keyword>
<dbReference type="EMBL" id="VSWD01000001">
    <property type="protein sequence ID" value="KAK3108556.1"/>
    <property type="molecule type" value="Genomic_DNA"/>
</dbReference>
<dbReference type="Proteomes" id="UP001186944">
    <property type="component" value="Unassembled WGS sequence"/>
</dbReference>
<keyword evidence="1" id="KW-0479">Metal-binding</keyword>
<accession>A0AA88YM99</accession>
<dbReference type="InterPro" id="IPR011042">
    <property type="entry name" value="6-blade_b-propeller_TolB-like"/>
</dbReference>
<feature type="domain" description="B box-type" evidence="2">
    <location>
        <begin position="9"/>
        <end position="59"/>
    </location>
</feature>
<dbReference type="PROSITE" id="PS50119">
    <property type="entry name" value="ZF_BBOX"/>
    <property type="match status" value="1"/>
</dbReference>
<keyword evidence="1" id="KW-0863">Zinc-finger</keyword>
<reference evidence="3" key="1">
    <citation type="submission" date="2019-08" db="EMBL/GenBank/DDBJ databases">
        <title>The improved chromosome-level genome for the pearl oyster Pinctada fucata martensii using PacBio sequencing and Hi-C.</title>
        <authorList>
            <person name="Zheng Z."/>
        </authorList>
    </citation>
    <scope>NUCLEOTIDE SEQUENCE</scope>
    <source>
        <strain evidence="3">ZZ-2019</strain>
        <tissue evidence="3">Adductor muscle</tissue>
    </source>
</reference>
<keyword evidence="1" id="KW-0862">Zinc</keyword>
<proteinExistence type="predicted"/>
<evidence type="ECO:0000313" key="3">
    <source>
        <dbReference type="EMBL" id="KAK3108556.1"/>
    </source>
</evidence>
<dbReference type="AlphaFoldDB" id="A0AA88YM99"/>
<protein>
    <recommendedName>
        <fullName evidence="2">B box-type domain-containing protein</fullName>
    </recommendedName>
</protein>
<name>A0AA88YM99_PINIB</name>
<dbReference type="CDD" id="cd19757">
    <property type="entry name" value="Bbox1"/>
    <property type="match status" value="1"/>
</dbReference>
<dbReference type="SUPFAM" id="SSF63825">
    <property type="entry name" value="YWTD domain"/>
    <property type="match status" value="1"/>
</dbReference>
<evidence type="ECO:0000259" key="2">
    <source>
        <dbReference type="PROSITE" id="PS50119"/>
    </source>
</evidence>
<evidence type="ECO:0000313" key="4">
    <source>
        <dbReference type="Proteomes" id="UP001186944"/>
    </source>
</evidence>
<sequence>MPKTKISDKNCDVCTNLGRSSEKTKVHFMCHECRELYCETCAKLHIKFKCTSTHSLLDLLSPDKNKLPDVVKMGENGQILYLRKMKITNRMDFSVYRPEDTKEVCVTGIILLFGRIVVVDNGNKVFKLFDIIGTYVSSAPLKEVTRGITLMGHVEFATCGGGNRIILWSVDGDKLYGGGKYYYVDHEAHAIHFNDSYFFVLHRDDQMISVLDDDGTHIRKIVVKEALGKQISLSAGIYASKQNHEIYVLCTKESRGVLAISFEGEAQWHLPLTGYLGDIKEANKRLLVSNVTEHCIHMITKEGEFIENLMEEKELGEYPNELHFAQRAKLFVSYTVDEDKVYRIAIFSAFETDELFINDEETTAD</sequence>